<dbReference type="PROSITE" id="PS51257">
    <property type="entry name" value="PROKAR_LIPOPROTEIN"/>
    <property type="match status" value="1"/>
</dbReference>
<dbReference type="OrthoDB" id="5333989at2"/>
<gene>
    <name evidence="2" type="ORF">FJR48_08385</name>
</gene>
<accession>A0A5P8P1Z2</accession>
<dbReference type="SUPFAM" id="SSF159594">
    <property type="entry name" value="XCC0632-like"/>
    <property type="match status" value="1"/>
</dbReference>
<dbReference type="AlphaFoldDB" id="A0A5P8P1Z2"/>
<reference evidence="2 3" key="1">
    <citation type="submission" date="2019-09" db="EMBL/GenBank/DDBJ databases">
        <title>Sulfurimonas gotlandica sp. nov., a chemoautotrophic and psychrotolerant epsilonproteobacterium isolated from a pelagic redoxcline, and an emended description of the genus Sulfurimonas.</title>
        <authorList>
            <person name="Wang S."/>
            <person name="Jiang L."/>
            <person name="Shao S."/>
        </authorList>
    </citation>
    <scope>NUCLEOTIDE SEQUENCE [LARGE SCALE GENOMIC DNA]</scope>
    <source>
        <strain evidence="2 3">GYSZ_1</strain>
    </source>
</reference>
<keyword evidence="1" id="KW-0732">Signal</keyword>
<keyword evidence="3" id="KW-1185">Reference proteome</keyword>
<name>A0A5P8P1Z2_9BACT</name>
<evidence type="ECO:0000256" key="1">
    <source>
        <dbReference type="SAM" id="SignalP"/>
    </source>
</evidence>
<sequence length="199" mass="22171">MSKIYILLTLVLVFSSCSTSVPTIVKYKVASNVDINKFEATKCKSKSVKVSSVLTSSSLMSKDMSYVQGDSKVFEYSESAWLNNPNLSVSRELVKMLRDIDIYKSVQEVKSRSKSDLIIESTLEDFMQYYSNDLKSSFAVVQINLTVIDSKTNEVLLSKTFKSKIKTKSLDAKGGVKALNLALKKVLEDSSAWLIEGCK</sequence>
<proteinExistence type="predicted"/>
<organism evidence="2 3">
    <name type="scientific">Sulfurimonas lithotrophica</name>
    <dbReference type="NCBI Taxonomy" id="2590022"/>
    <lineage>
        <taxon>Bacteria</taxon>
        <taxon>Pseudomonadati</taxon>
        <taxon>Campylobacterota</taxon>
        <taxon>Epsilonproteobacteria</taxon>
        <taxon>Campylobacterales</taxon>
        <taxon>Sulfurimonadaceae</taxon>
        <taxon>Sulfurimonas</taxon>
    </lineage>
</organism>
<dbReference type="EMBL" id="CP043617">
    <property type="protein sequence ID" value="QFR49748.1"/>
    <property type="molecule type" value="Genomic_DNA"/>
</dbReference>
<protein>
    <submittedName>
        <fullName evidence="2">Uncharacterized protein</fullName>
    </submittedName>
</protein>
<feature type="signal peptide" evidence="1">
    <location>
        <begin position="1"/>
        <end position="20"/>
    </location>
</feature>
<feature type="chain" id="PRO_5025019519" evidence="1">
    <location>
        <begin position="21"/>
        <end position="199"/>
    </location>
</feature>
<evidence type="ECO:0000313" key="3">
    <source>
        <dbReference type="Proteomes" id="UP000326944"/>
    </source>
</evidence>
<dbReference type="KEGG" id="sulg:FJR48_08385"/>
<dbReference type="Gene3D" id="3.40.50.10610">
    <property type="entry name" value="ABC-type transport auxiliary lipoprotein component"/>
    <property type="match status" value="1"/>
</dbReference>
<dbReference type="RefSeq" id="WP_152307695.1">
    <property type="nucleotide sequence ID" value="NZ_CP043617.1"/>
</dbReference>
<evidence type="ECO:0000313" key="2">
    <source>
        <dbReference type="EMBL" id="QFR49748.1"/>
    </source>
</evidence>
<dbReference type="Proteomes" id="UP000326944">
    <property type="component" value="Chromosome"/>
</dbReference>